<name>A0ABT7DV55_9NEIS</name>
<gene>
    <name evidence="1" type="ORF">PZA18_07385</name>
</gene>
<dbReference type="EMBL" id="JARRAF010000006">
    <property type="protein sequence ID" value="MDK2123869.1"/>
    <property type="molecule type" value="Genomic_DNA"/>
</dbReference>
<sequence>MALYRLRFFFDAGSGICLWSGNAEAHREYGYPIDVDLLPLSATLRRRARELIAWYDSCYDWASLAGVVAWDGAETRRFGVYAQVVLGELRRELGSVYELVDESGTAALV</sequence>
<dbReference type="Proteomes" id="UP001172778">
    <property type="component" value="Unassembled WGS sequence"/>
</dbReference>
<organism evidence="1 2">
    <name type="scientific">Parachitinimonas caeni</name>
    <dbReference type="NCBI Taxonomy" id="3031301"/>
    <lineage>
        <taxon>Bacteria</taxon>
        <taxon>Pseudomonadati</taxon>
        <taxon>Pseudomonadota</taxon>
        <taxon>Betaproteobacteria</taxon>
        <taxon>Neisseriales</taxon>
        <taxon>Chitinibacteraceae</taxon>
        <taxon>Parachitinimonas</taxon>
    </lineage>
</organism>
<keyword evidence="2" id="KW-1185">Reference proteome</keyword>
<evidence type="ECO:0000313" key="2">
    <source>
        <dbReference type="Proteomes" id="UP001172778"/>
    </source>
</evidence>
<comment type="caution">
    <text evidence="1">The sequence shown here is derived from an EMBL/GenBank/DDBJ whole genome shotgun (WGS) entry which is preliminary data.</text>
</comment>
<dbReference type="RefSeq" id="WP_284100173.1">
    <property type="nucleotide sequence ID" value="NZ_JARRAF010000006.1"/>
</dbReference>
<protein>
    <submittedName>
        <fullName evidence="1">Uncharacterized protein</fullName>
    </submittedName>
</protein>
<proteinExistence type="predicted"/>
<evidence type="ECO:0000313" key="1">
    <source>
        <dbReference type="EMBL" id="MDK2123869.1"/>
    </source>
</evidence>
<accession>A0ABT7DV55</accession>
<reference evidence="1" key="1">
    <citation type="submission" date="2023-03" db="EMBL/GenBank/DDBJ databases">
        <title>Chitinimonas shenzhenensis gen. nov., sp. nov., a novel member of family Burkholderiaceae isolated from activated sludge collected in Shen Zhen, China.</title>
        <authorList>
            <person name="Wang X."/>
        </authorList>
    </citation>
    <scope>NUCLEOTIDE SEQUENCE</scope>
    <source>
        <strain evidence="1">DQS-5</strain>
    </source>
</reference>